<reference evidence="3" key="1">
    <citation type="submission" date="2018-05" db="EMBL/GenBank/DDBJ databases">
        <authorList>
            <person name="Li X."/>
        </authorList>
    </citation>
    <scope>NUCLEOTIDE SEQUENCE [LARGE SCALE GENOMIC DNA]</scope>
    <source>
        <strain evidence="3">HKS-05</strain>
    </source>
</reference>
<evidence type="ECO:0000313" key="3">
    <source>
        <dbReference type="Proteomes" id="UP000249842"/>
    </source>
</evidence>
<feature type="chain" id="PRO_5016367304" description="Excalibur calcium-binding domain-containing protein" evidence="1">
    <location>
        <begin position="19"/>
        <end position="65"/>
    </location>
</feature>
<proteinExistence type="predicted"/>
<gene>
    <name evidence="2" type="ORF">DJ021_15340</name>
</gene>
<organism evidence="2 3">
    <name type="scientific">Phenylobacterium hankyongense</name>
    <dbReference type="NCBI Taxonomy" id="1813876"/>
    <lineage>
        <taxon>Bacteria</taxon>
        <taxon>Pseudomonadati</taxon>
        <taxon>Pseudomonadota</taxon>
        <taxon>Alphaproteobacteria</taxon>
        <taxon>Caulobacterales</taxon>
        <taxon>Caulobacteraceae</taxon>
        <taxon>Phenylobacterium</taxon>
    </lineage>
</organism>
<evidence type="ECO:0000256" key="1">
    <source>
        <dbReference type="SAM" id="SignalP"/>
    </source>
</evidence>
<comment type="caution">
    <text evidence="2">The sequence shown here is derived from an EMBL/GenBank/DDBJ whole genome shotgun (WGS) entry which is preliminary data.</text>
</comment>
<accession>A0A328B3G3</accession>
<dbReference type="EMBL" id="QFYP01000001">
    <property type="protein sequence ID" value="RAK61085.1"/>
    <property type="molecule type" value="Genomic_DNA"/>
</dbReference>
<keyword evidence="1" id="KW-0732">Signal</keyword>
<keyword evidence="3" id="KW-1185">Reference proteome</keyword>
<dbReference type="RefSeq" id="WP_111458377.1">
    <property type="nucleotide sequence ID" value="NZ_QFYP01000001.1"/>
</dbReference>
<sequence>MIRAALILALALGASACASGGRDGGYASYDALRAAQQACAAKGMTMRLKTEGNAQSIDGYACERK</sequence>
<feature type="signal peptide" evidence="1">
    <location>
        <begin position="1"/>
        <end position="18"/>
    </location>
</feature>
<dbReference type="PROSITE" id="PS51257">
    <property type="entry name" value="PROKAR_LIPOPROTEIN"/>
    <property type="match status" value="1"/>
</dbReference>
<protein>
    <recommendedName>
        <fullName evidence="4">Excalibur calcium-binding domain-containing protein</fullName>
    </recommendedName>
</protein>
<name>A0A328B3G3_9CAUL</name>
<dbReference type="AlphaFoldDB" id="A0A328B3G3"/>
<dbReference type="Proteomes" id="UP000249842">
    <property type="component" value="Unassembled WGS sequence"/>
</dbReference>
<evidence type="ECO:0000313" key="2">
    <source>
        <dbReference type="EMBL" id="RAK61085.1"/>
    </source>
</evidence>
<evidence type="ECO:0008006" key="4">
    <source>
        <dbReference type="Google" id="ProtNLM"/>
    </source>
</evidence>